<organism evidence="1 2">
    <name type="scientific">Pseudaminobacter soli</name>
    <name type="common">ex Li et al. 2025</name>
    <dbReference type="NCBI Taxonomy" id="1295366"/>
    <lineage>
        <taxon>Bacteria</taxon>
        <taxon>Pseudomonadati</taxon>
        <taxon>Pseudomonadota</taxon>
        <taxon>Alphaproteobacteria</taxon>
        <taxon>Hyphomicrobiales</taxon>
        <taxon>Phyllobacteriaceae</taxon>
        <taxon>Pseudaminobacter</taxon>
    </lineage>
</organism>
<protein>
    <submittedName>
        <fullName evidence="1">DUF3445 domain-containing protein</fullName>
    </submittedName>
</protein>
<gene>
    <name evidence="1" type="ORF">C7I85_12585</name>
</gene>
<dbReference type="EMBL" id="PXYL01000005">
    <property type="protein sequence ID" value="PSJ60864.1"/>
    <property type="molecule type" value="Genomic_DNA"/>
</dbReference>
<comment type="caution">
    <text evidence="1">The sequence shown here is derived from an EMBL/GenBank/DDBJ whole genome shotgun (WGS) entry which is preliminary data.</text>
</comment>
<dbReference type="Proteomes" id="UP000240653">
    <property type="component" value="Unassembled WGS sequence"/>
</dbReference>
<reference evidence="1 2" key="1">
    <citation type="submission" date="2018-03" db="EMBL/GenBank/DDBJ databases">
        <title>The draft genome of Mesorhizobium soli JCM 19897.</title>
        <authorList>
            <person name="Li L."/>
            <person name="Liu L."/>
            <person name="Liang L."/>
            <person name="Wang T."/>
            <person name="Zhang X."/>
        </authorList>
    </citation>
    <scope>NUCLEOTIDE SEQUENCE [LARGE SCALE GENOMIC DNA]</scope>
    <source>
        <strain evidence="1 2">JCM 19897</strain>
    </source>
</reference>
<dbReference type="InterPro" id="IPR021848">
    <property type="entry name" value="HODM_asu-like"/>
</dbReference>
<name>A0A2P7SEC2_9HYPH</name>
<proteinExistence type="predicted"/>
<sequence>MSLQEGEQIALNEMPRHTPYDGSTKPFTIALKTLDPTDWIELDADLETYLAEKDRLYATLPDKVFVEEPDTHPAQREVLDMLAPYLVERFPETYRRNGTGIEIVGTSRHVETSQPSLSPLRAASLLVPEDLILMRRSDDGWRLAAGSLCFPSSWSLGEKFGRSLQDIHEPVPAFGRGTRTADLIQRIFDNLAVEQPVQRFNWSLQAGNDLYLPFSHAQRIDRATNRPSKFSDDELAAQAFMRIERQTLRKLPNSRDILFTIRIYLDPLTVLSRHPDRASIAASFASQLAALDEAQLDYKGLTADRDRLVAVLGKIAASS</sequence>
<dbReference type="OrthoDB" id="5242510at2"/>
<evidence type="ECO:0000313" key="2">
    <source>
        <dbReference type="Proteomes" id="UP000240653"/>
    </source>
</evidence>
<accession>A0A2P7SEC2</accession>
<evidence type="ECO:0000313" key="1">
    <source>
        <dbReference type="EMBL" id="PSJ60864.1"/>
    </source>
</evidence>
<keyword evidence="2" id="KW-1185">Reference proteome</keyword>
<dbReference type="AlphaFoldDB" id="A0A2P7SEC2"/>
<dbReference type="Pfam" id="PF11927">
    <property type="entry name" value="HODM_asu-like"/>
    <property type="match status" value="1"/>
</dbReference>